<evidence type="ECO:0000313" key="1">
    <source>
        <dbReference type="EMBL" id="MDT0330792.1"/>
    </source>
</evidence>
<dbReference type="RefSeq" id="WP_311513380.1">
    <property type="nucleotide sequence ID" value="NZ_JAVREP010000015.1"/>
</dbReference>
<reference evidence="2" key="1">
    <citation type="submission" date="2023-07" db="EMBL/GenBank/DDBJ databases">
        <title>30 novel species of actinomycetes from the DSMZ collection.</title>
        <authorList>
            <person name="Nouioui I."/>
        </authorList>
    </citation>
    <scope>NUCLEOTIDE SEQUENCE [LARGE SCALE GENOMIC DNA]</scope>
    <source>
        <strain evidence="2">DSM 44743</strain>
    </source>
</reference>
<sequence>MSAARDDTAMKPSGICRAGHHRWRHDPPDGRRRMCVRCRSMAMTNYPCGPECLECHPPEDD</sequence>
<name>A0ABU2MDZ0_9ACTN</name>
<gene>
    <name evidence="1" type="ORF">RM479_20430</name>
</gene>
<dbReference type="Proteomes" id="UP001183390">
    <property type="component" value="Unassembled WGS sequence"/>
</dbReference>
<organism evidence="1 2">
    <name type="scientific">Nocardiopsis lambiniae</name>
    <dbReference type="NCBI Taxonomy" id="3075539"/>
    <lineage>
        <taxon>Bacteria</taxon>
        <taxon>Bacillati</taxon>
        <taxon>Actinomycetota</taxon>
        <taxon>Actinomycetes</taxon>
        <taxon>Streptosporangiales</taxon>
        <taxon>Nocardiopsidaceae</taxon>
        <taxon>Nocardiopsis</taxon>
    </lineage>
</organism>
<evidence type="ECO:0000313" key="2">
    <source>
        <dbReference type="Proteomes" id="UP001183390"/>
    </source>
</evidence>
<evidence type="ECO:0008006" key="3">
    <source>
        <dbReference type="Google" id="ProtNLM"/>
    </source>
</evidence>
<comment type="caution">
    <text evidence="1">The sequence shown here is derived from an EMBL/GenBank/DDBJ whole genome shotgun (WGS) entry which is preliminary data.</text>
</comment>
<keyword evidence="2" id="KW-1185">Reference proteome</keyword>
<protein>
    <recommendedName>
        <fullName evidence="3">PRL2-8</fullName>
    </recommendedName>
</protein>
<accession>A0ABU2MDZ0</accession>
<dbReference type="EMBL" id="JAVREP010000015">
    <property type="protein sequence ID" value="MDT0330792.1"/>
    <property type="molecule type" value="Genomic_DNA"/>
</dbReference>
<proteinExistence type="predicted"/>